<protein>
    <submittedName>
        <fullName evidence="1">Uncharacterized protein</fullName>
    </submittedName>
</protein>
<proteinExistence type="predicted"/>
<dbReference type="AlphaFoldDB" id="A0A310SV82"/>
<reference evidence="1 2" key="1">
    <citation type="submission" date="2015-07" db="EMBL/GenBank/DDBJ databases">
        <title>The genome of Eufriesea mexicana.</title>
        <authorList>
            <person name="Pan H."/>
            <person name="Kapheim K."/>
        </authorList>
    </citation>
    <scope>NUCLEOTIDE SEQUENCE [LARGE SCALE GENOMIC DNA]</scope>
    <source>
        <strain evidence="1">0111107269</strain>
        <tissue evidence="1">Whole body</tissue>
    </source>
</reference>
<accession>A0A310SV82</accession>
<gene>
    <name evidence="1" type="ORF">WN48_07545</name>
</gene>
<keyword evidence="2" id="KW-1185">Reference proteome</keyword>
<organism evidence="1 2">
    <name type="scientific">Eufriesea mexicana</name>
    <dbReference type="NCBI Taxonomy" id="516756"/>
    <lineage>
        <taxon>Eukaryota</taxon>
        <taxon>Metazoa</taxon>
        <taxon>Ecdysozoa</taxon>
        <taxon>Arthropoda</taxon>
        <taxon>Hexapoda</taxon>
        <taxon>Insecta</taxon>
        <taxon>Pterygota</taxon>
        <taxon>Neoptera</taxon>
        <taxon>Endopterygota</taxon>
        <taxon>Hymenoptera</taxon>
        <taxon>Apocrita</taxon>
        <taxon>Aculeata</taxon>
        <taxon>Apoidea</taxon>
        <taxon>Anthophila</taxon>
        <taxon>Apidae</taxon>
        <taxon>Eufriesea</taxon>
    </lineage>
</organism>
<evidence type="ECO:0000313" key="1">
    <source>
        <dbReference type="EMBL" id="OAD62729.1"/>
    </source>
</evidence>
<name>A0A310SV82_9HYME</name>
<sequence length="131" mass="15018">MERWEEKFEFRIGISLKYHCVNESNAISNDSVESQSEPDGALAFCVSLKTTPKRRMVLTTVTPAPLQIPQGKPWQMKRTRFTIDRARIIRFSLLAAKRTIPIWHSSGRAANGIETKPPFSTDIFILRLKED</sequence>
<evidence type="ECO:0000313" key="2">
    <source>
        <dbReference type="Proteomes" id="UP000250275"/>
    </source>
</evidence>
<dbReference type="Proteomes" id="UP000250275">
    <property type="component" value="Unassembled WGS sequence"/>
</dbReference>
<dbReference type="EMBL" id="KQ759820">
    <property type="protein sequence ID" value="OAD62729.1"/>
    <property type="molecule type" value="Genomic_DNA"/>
</dbReference>